<reference evidence="1 2" key="1">
    <citation type="submission" date="2019-07" db="EMBL/GenBank/DDBJ databases">
        <authorList>
            <person name="Jastrzebski P J."/>
            <person name="Paukszto L."/>
            <person name="Jastrzebski P J."/>
        </authorList>
    </citation>
    <scope>NUCLEOTIDE SEQUENCE [LARGE SCALE GENOMIC DNA]</scope>
    <source>
        <strain evidence="1 2">WMS-il1</strain>
    </source>
</reference>
<dbReference type="Proteomes" id="UP000321570">
    <property type="component" value="Unassembled WGS sequence"/>
</dbReference>
<name>A0A564YDE2_HYMDI</name>
<proteinExistence type="predicted"/>
<dbReference type="AlphaFoldDB" id="A0A564YDE2"/>
<protein>
    <submittedName>
        <fullName evidence="1">Uncharacterized protein</fullName>
    </submittedName>
</protein>
<keyword evidence="2" id="KW-1185">Reference proteome</keyword>
<feature type="non-terminal residue" evidence="1">
    <location>
        <position position="1"/>
    </location>
</feature>
<evidence type="ECO:0000313" key="1">
    <source>
        <dbReference type="EMBL" id="VUZ44613.1"/>
    </source>
</evidence>
<organism evidence="1 2">
    <name type="scientific">Hymenolepis diminuta</name>
    <name type="common">Rat tapeworm</name>
    <dbReference type="NCBI Taxonomy" id="6216"/>
    <lineage>
        <taxon>Eukaryota</taxon>
        <taxon>Metazoa</taxon>
        <taxon>Spiralia</taxon>
        <taxon>Lophotrochozoa</taxon>
        <taxon>Platyhelminthes</taxon>
        <taxon>Cestoda</taxon>
        <taxon>Eucestoda</taxon>
        <taxon>Cyclophyllidea</taxon>
        <taxon>Hymenolepididae</taxon>
        <taxon>Hymenolepis</taxon>
    </lineage>
</organism>
<evidence type="ECO:0000313" key="2">
    <source>
        <dbReference type="Proteomes" id="UP000321570"/>
    </source>
</evidence>
<accession>A0A564YDE2</accession>
<sequence length="309" mass="34841">ETYRISANFYRIVYRRWNYRPIELHCPLANPSRQLWYSSETVYKAAFGCRDGSNLSLFLPVFPDVENVTFIGLNTTHFAICTFRLTGELIEADGLLQASQGNNINNRFEIEIYASPGTSITLNTTICKTGVVRNGSCTSMDALGTSFTGEQVNRRHLDHFGVRYTVVARDGDRHQCMGSIDGEFHSFVVRVKADLNECLKAELESIQLCREKCQNLYPGYRCSNDSYSIPCSDFKTDGWTCLPEERRFYPPTTVELDGIGTCELTANEGHNFCPLGPMDCLDSPFGPKCRSEMETSLIDASPKYGRFKP</sequence>
<gene>
    <name evidence="1" type="ORF">WMSIL1_LOCUS4886</name>
</gene>
<dbReference type="EMBL" id="CABIJS010000144">
    <property type="protein sequence ID" value="VUZ44613.1"/>
    <property type="molecule type" value="Genomic_DNA"/>
</dbReference>
<feature type="non-terminal residue" evidence="1">
    <location>
        <position position="309"/>
    </location>
</feature>